<dbReference type="EMBL" id="OC862245">
    <property type="protein sequence ID" value="CAD7630042.1"/>
    <property type="molecule type" value="Genomic_DNA"/>
</dbReference>
<dbReference type="AlphaFoldDB" id="A0A7R9KV65"/>
<keyword evidence="2" id="KW-1185">Reference proteome</keyword>
<dbReference type="Proteomes" id="UP000759131">
    <property type="component" value="Unassembled WGS sequence"/>
</dbReference>
<protein>
    <recommendedName>
        <fullName evidence="3">F-box protein</fullName>
    </recommendedName>
</protein>
<dbReference type="OrthoDB" id="3219396at2759"/>
<proteinExistence type="predicted"/>
<accession>A0A7R9KV65</accession>
<gene>
    <name evidence="1" type="ORF">OSB1V03_LOCUS10455</name>
</gene>
<evidence type="ECO:0000313" key="1">
    <source>
        <dbReference type="EMBL" id="CAD7630042.1"/>
    </source>
</evidence>
<evidence type="ECO:0000313" key="2">
    <source>
        <dbReference type="Proteomes" id="UP000759131"/>
    </source>
</evidence>
<dbReference type="SUPFAM" id="SSF81383">
    <property type="entry name" value="F-box domain"/>
    <property type="match status" value="1"/>
</dbReference>
<evidence type="ECO:0008006" key="3">
    <source>
        <dbReference type="Google" id="ProtNLM"/>
    </source>
</evidence>
<dbReference type="EMBL" id="CAJPIZ010007670">
    <property type="protein sequence ID" value="CAG2110472.1"/>
    <property type="molecule type" value="Genomic_DNA"/>
</dbReference>
<dbReference type="InterPro" id="IPR036047">
    <property type="entry name" value="F-box-like_dom_sf"/>
</dbReference>
<organism evidence="1">
    <name type="scientific">Medioppia subpectinata</name>
    <dbReference type="NCBI Taxonomy" id="1979941"/>
    <lineage>
        <taxon>Eukaryota</taxon>
        <taxon>Metazoa</taxon>
        <taxon>Ecdysozoa</taxon>
        <taxon>Arthropoda</taxon>
        <taxon>Chelicerata</taxon>
        <taxon>Arachnida</taxon>
        <taxon>Acari</taxon>
        <taxon>Acariformes</taxon>
        <taxon>Sarcoptiformes</taxon>
        <taxon>Oribatida</taxon>
        <taxon>Brachypylina</taxon>
        <taxon>Oppioidea</taxon>
        <taxon>Oppiidae</taxon>
        <taxon>Medioppia</taxon>
    </lineage>
</organism>
<reference evidence="1" key="1">
    <citation type="submission" date="2020-11" db="EMBL/GenBank/DDBJ databases">
        <authorList>
            <person name="Tran Van P."/>
        </authorList>
    </citation>
    <scope>NUCLEOTIDE SEQUENCE</scope>
</reference>
<sequence>MTQQMKHLKTSLVTTDDGNEDNRQQIRIYAKNSMDRFGDDLYGLILSYLLIEDRFQCECVSKQFQRTVFESVVDINLSNKFLIKILCGSSTSIRPKITDCWPHSPHRISASDVLSSTHLNVHLMIQSLNLVDNCHD</sequence>
<name>A0A7R9KV65_9ACAR</name>